<evidence type="ECO:0000256" key="1">
    <source>
        <dbReference type="SAM" id="MobiDB-lite"/>
    </source>
</evidence>
<reference evidence="3" key="2">
    <citation type="submission" date="2015-01" db="EMBL/GenBank/DDBJ databases">
        <title>Evolutionary Origins and Diversification of the Mycorrhizal Mutualists.</title>
        <authorList>
            <consortium name="DOE Joint Genome Institute"/>
            <consortium name="Mycorrhizal Genomics Consortium"/>
            <person name="Kohler A."/>
            <person name="Kuo A."/>
            <person name="Nagy L.G."/>
            <person name="Floudas D."/>
            <person name="Copeland A."/>
            <person name="Barry K.W."/>
            <person name="Cichocki N."/>
            <person name="Veneault-Fourrey C."/>
            <person name="LaButti K."/>
            <person name="Lindquist E.A."/>
            <person name="Lipzen A."/>
            <person name="Lundell T."/>
            <person name="Morin E."/>
            <person name="Murat C."/>
            <person name="Riley R."/>
            <person name="Ohm R."/>
            <person name="Sun H."/>
            <person name="Tunlid A."/>
            <person name="Henrissat B."/>
            <person name="Grigoriev I.V."/>
            <person name="Hibbett D.S."/>
            <person name="Martin F."/>
        </authorList>
    </citation>
    <scope>NUCLEOTIDE SEQUENCE [LARGE SCALE GENOMIC DNA]</scope>
    <source>
        <strain evidence="3">441</strain>
    </source>
</reference>
<feature type="region of interest" description="Disordered" evidence="1">
    <location>
        <begin position="1"/>
        <end position="44"/>
    </location>
</feature>
<dbReference type="Proteomes" id="UP000054018">
    <property type="component" value="Unassembled WGS sequence"/>
</dbReference>
<organism evidence="2 3">
    <name type="scientific">Pisolithus microcarpus 441</name>
    <dbReference type="NCBI Taxonomy" id="765257"/>
    <lineage>
        <taxon>Eukaryota</taxon>
        <taxon>Fungi</taxon>
        <taxon>Dikarya</taxon>
        <taxon>Basidiomycota</taxon>
        <taxon>Agaricomycotina</taxon>
        <taxon>Agaricomycetes</taxon>
        <taxon>Agaricomycetidae</taxon>
        <taxon>Boletales</taxon>
        <taxon>Sclerodermatineae</taxon>
        <taxon>Pisolithaceae</taxon>
        <taxon>Pisolithus</taxon>
    </lineage>
</organism>
<name>A0A0C9ZRL8_9AGAM</name>
<dbReference type="HOGENOM" id="CLU_2528331_0_0_1"/>
<keyword evidence="3" id="KW-1185">Reference proteome</keyword>
<proteinExistence type="predicted"/>
<accession>A0A0C9ZRL8</accession>
<protein>
    <submittedName>
        <fullName evidence="2">Uncharacterized protein</fullName>
    </submittedName>
</protein>
<reference evidence="2 3" key="1">
    <citation type="submission" date="2014-04" db="EMBL/GenBank/DDBJ databases">
        <authorList>
            <consortium name="DOE Joint Genome Institute"/>
            <person name="Kuo A."/>
            <person name="Kohler A."/>
            <person name="Costa M.D."/>
            <person name="Nagy L.G."/>
            <person name="Floudas D."/>
            <person name="Copeland A."/>
            <person name="Barry K.W."/>
            <person name="Cichocki N."/>
            <person name="Veneault-Fourrey C."/>
            <person name="LaButti K."/>
            <person name="Lindquist E.A."/>
            <person name="Lipzen A."/>
            <person name="Lundell T."/>
            <person name="Morin E."/>
            <person name="Murat C."/>
            <person name="Sun H."/>
            <person name="Tunlid A."/>
            <person name="Henrissat B."/>
            <person name="Grigoriev I.V."/>
            <person name="Hibbett D.S."/>
            <person name="Martin F."/>
            <person name="Nordberg H.P."/>
            <person name="Cantor M.N."/>
            <person name="Hua S.X."/>
        </authorList>
    </citation>
    <scope>NUCLEOTIDE SEQUENCE [LARGE SCALE GENOMIC DNA]</scope>
    <source>
        <strain evidence="2 3">441</strain>
    </source>
</reference>
<sequence length="84" mass="9300">MAFLGRKQRAGVERPTTESGSLSTQEHERRTLSGRPTRTPKLPDCMYNVRHGARMMILRDAIRALQTATASCTSLDSPNLSSPK</sequence>
<dbReference type="AlphaFoldDB" id="A0A0C9ZRL8"/>
<dbReference type="EMBL" id="KN833691">
    <property type="protein sequence ID" value="KIK28719.1"/>
    <property type="molecule type" value="Genomic_DNA"/>
</dbReference>
<gene>
    <name evidence="2" type="ORF">PISMIDRAFT_672893</name>
</gene>
<evidence type="ECO:0000313" key="3">
    <source>
        <dbReference type="Proteomes" id="UP000054018"/>
    </source>
</evidence>
<evidence type="ECO:0000313" key="2">
    <source>
        <dbReference type="EMBL" id="KIK28719.1"/>
    </source>
</evidence>